<keyword evidence="3" id="KW-1185">Reference proteome</keyword>
<proteinExistence type="predicted"/>
<reference evidence="3" key="1">
    <citation type="journal article" date="2019" name="Int. J. Syst. Evol. Microbiol.">
        <title>The Global Catalogue of Microorganisms (GCM) 10K type strain sequencing project: providing services to taxonomists for standard genome sequencing and annotation.</title>
        <authorList>
            <consortium name="The Broad Institute Genomics Platform"/>
            <consortium name="The Broad Institute Genome Sequencing Center for Infectious Disease"/>
            <person name="Wu L."/>
            <person name="Ma J."/>
        </authorList>
    </citation>
    <scope>NUCLEOTIDE SEQUENCE [LARGE SCALE GENOMIC DNA]</scope>
    <source>
        <strain evidence="3">CGMCC 4.7020</strain>
    </source>
</reference>
<dbReference type="CDD" id="cd04301">
    <property type="entry name" value="NAT_SF"/>
    <property type="match status" value="1"/>
</dbReference>
<dbReference type="Proteomes" id="UP001597058">
    <property type="component" value="Unassembled WGS sequence"/>
</dbReference>
<keyword evidence="2" id="KW-0012">Acyltransferase</keyword>
<sequence length="182" mass="19476">MLLDLALGDRKVQIRDLEPADEQDVLVLCDGAEDWFTATTGQPAAPGDVQSLYYALPEGAAFQDKALIVINVDGRIVGVIDAVLRYPTPDGCSLGLFLIHPAYRRQGLGRLVASALLRELAAQDYAQVVASAVEGWQPGTGFLAELGFSFEAPRTPGNANRNLGPGERPVIPARLRLDATAH</sequence>
<comment type="caution">
    <text evidence="2">The sequence shown here is derived from an EMBL/GenBank/DDBJ whole genome shotgun (WGS) entry which is preliminary data.</text>
</comment>
<dbReference type="RefSeq" id="WP_381232865.1">
    <property type="nucleotide sequence ID" value="NZ_JBHSKH010000007.1"/>
</dbReference>
<feature type="domain" description="N-acetyltransferase" evidence="1">
    <location>
        <begin position="12"/>
        <end position="178"/>
    </location>
</feature>
<dbReference type="InterPro" id="IPR016181">
    <property type="entry name" value="Acyl_CoA_acyltransferase"/>
</dbReference>
<accession>A0ABW3XV98</accession>
<dbReference type="EMBL" id="JBHTMM010000205">
    <property type="protein sequence ID" value="MFD1313491.1"/>
    <property type="molecule type" value="Genomic_DNA"/>
</dbReference>
<evidence type="ECO:0000259" key="1">
    <source>
        <dbReference type="PROSITE" id="PS51186"/>
    </source>
</evidence>
<evidence type="ECO:0000313" key="3">
    <source>
        <dbReference type="Proteomes" id="UP001597058"/>
    </source>
</evidence>
<name>A0ABW3XV98_9ACTN</name>
<dbReference type="PROSITE" id="PS51186">
    <property type="entry name" value="GNAT"/>
    <property type="match status" value="1"/>
</dbReference>
<dbReference type="Gene3D" id="3.40.630.30">
    <property type="match status" value="1"/>
</dbReference>
<keyword evidence="2" id="KW-0808">Transferase</keyword>
<evidence type="ECO:0000313" key="2">
    <source>
        <dbReference type="EMBL" id="MFD1313491.1"/>
    </source>
</evidence>
<gene>
    <name evidence="2" type="ORF">ACFQ5X_48320</name>
</gene>
<dbReference type="SUPFAM" id="SSF55729">
    <property type="entry name" value="Acyl-CoA N-acyltransferases (Nat)"/>
    <property type="match status" value="1"/>
</dbReference>
<protein>
    <submittedName>
        <fullName evidence="2">GNAT family N-acetyltransferase</fullName>
        <ecNumber evidence="2">2.3.-.-</ecNumber>
    </submittedName>
</protein>
<dbReference type="EC" id="2.3.-.-" evidence="2"/>
<organism evidence="2 3">
    <name type="scientific">Streptomyces kaempferi</name>
    <dbReference type="NCBI Taxonomy" id="333725"/>
    <lineage>
        <taxon>Bacteria</taxon>
        <taxon>Bacillati</taxon>
        <taxon>Actinomycetota</taxon>
        <taxon>Actinomycetes</taxon>
        <taxon>Kitasatosporales</taxon>
        <taxon>Streptomycetaceae</taxon>
        <taxon>Streptomyces</taxon>
    </lineage>
</organism>
<dbReference type="InterPro" id="IPR000182">
    <property type="entry name" value="GNAT_dom"/>
</dbReference>
<dbReference type="GO" id="GO:0016746">
    <property type="term" value="F:acyltransferase activity"/>
    <property type="evidence" value="ECO:0007669"/>
    <property type="project" value="UniProtKB-KW"/>
</dbReference>
<dbReference type="Pfam" id="PF00583">
    <property type="entry name" value="Acetyltransf_1"/>
    <property type="match status" value="1"/>
</dbReference>